<gene>
    <name evidence="1" type="ORF">BYL167_LOCUS66867</name>
</gene>
<dbReference type="Proteomes" id="UP000681967">
    <property type="component" value="Unassembled WGS sequence"/>
</dbReference>
<proteinExistence type="predicted"/>
<organism evidence="1 2">
    <name type="scientific">Rotaria magnacalcarata</name>
    <dbReference type="NCBI Taxonomy" id="392030"/>
    <lineage>
        <taxon>Eukaryota</taxon>
        <taxon>Metazoa</taxon>
        <taxon>Spiralia</taxon>
        <taxon>Gnathifera</taxon>
        <taxon>Rotifera</taxon>
        <taxon>Eurotatoria</taxon>
        <taxon>Bdelloidea</taxon>
        <taxon>Philodinida</taxon>
        <taxon>Philodinidae</taxon>
        <taxon>Rotaria</taxon>
    </lineage>
</organism>
<feature type="non-terminal residue" evidence="1">
    <location>
        <position position="1"/>
    </location>
</feature>
<reference evidence="1" key="1">
    <citation type="submission" date="2021-02" db="EMBL/GenBank/DDBJ databases">
        <authorList>
            <person name="Nowell W R."/>
        </authorList>
    </citation>
    <scope>NUCLEOTIDE SEQUENCE</scope>
</reference>
<evidence type="ECO:0000313" key="1">
    <source>
        <dbReference type="EMBL" id="CAF5119594.1"/>
    </source>
</evidence>
<evidence type="ECO:0000313" key="2">
    <source>
        <dbReference type="Proteomes" id="UP000681967"/>
    </source>
</evidence>
<comment type="caution">
    <text evidence="1">The sequence shown here is derived from an EMBL/GenBank/DDBJ whole genome shotgun (WGS) entry which is preliminary data.</text>
</comment>
<sequence>DHLNSVLSLFRDLINPTTTNESIDLKYIFQQSALLFETILSPPKLKNLRFAATTTSFSDISSVDSTTFQAEDDADDNIDNNNNQKELYLIQFTTDLCRYCFQFCTENPNQSSFEHSLNLFTRLLNSSISNDVEIIKKLINTNDNINSIPDVFYLYYARPLMKIAIEQHFSLDDILELTIQILYVFDSSEVVVERVLADLIKLESSRRFYFLLASIVCRYESSPSFHTW</sequence>
<accession>A0A8S3FDU5</accession>
<protein>
    <submittedName>
        <fullName evidence="1">Uncharacterized protein</fullName>
    </submittedName>
</protein>
<dbReference type="EMBL" id="CAJOBH010244241">
    <property type="protein sequence ID" value="CAF5119594.1"/>
    <property type="molecule type" value="Genomic_DNA"/>
</dbReference>
<dbReference type="AlphaFoldDB" id="A0A8S3FDU5"/>
<name>A0A8S3FDU5_9BILA</name>